<dbReference type="Proteomes" id="UP000567099">
    <property type="component" value="Unassembled WGS sequence"/>
</dbReference>
<dbReference type="EMBL" id="JACDUO010000001">
    <property type="protein sequence ID" value="MBA2863726.1"/>
    <property type="molecule type" value="Genomic_DNA"/>
</dbReference>
<dbReference type="AlphaFoldDB" id="A0A2L1CDQ3"/>
<dbReference type="Proteomes" id="UP000239462">
    <property type="component" value="Chromosome"/>
</dbReference>
<accession>A0A2L1CDQ3</accession>
<dbReference type="Proteomes" id="UP000590564">
    <property type="component" value="Unassembled WGS sequence"/>
</dbReference>
<gene>
    <name evidence="2" type="ORF">HNP94_000726</name>
    <name evidence="3" type="ORF">HNP96_000289</name>
    <name evidence="1" type="ORF">MMJJ_18460</name>
</gene>
<sequence>MTYRSEQSETKVESLCKLSSFECVVLFQWWQ</sequence>
<evidence type="ECO:0000313" key="6">
    <source>
        <dbReference type="Proteomes" id="UP000590564"/>
    </source>
</evidence>
<proteinExistence type="predicted"/>
<reference evidence="3 6" key="3">
    <citation type="submission" date="2020-08" db="EMBL/GenBank/DDBJ databases">
        <title>Genomic Encyclopedia of Type Strains, Phase IV (KMG-V): Genome sequencing to study the core and pangenomes of soil and plant-associated prokaryotes.</title>
        <authorList>
            <person name="Whitman W."/>
        </authorList>
    </citation>
    <scope>NUCLEOTIDE SEQUENCE [LARGE SCALE GENOMIC DNA]</scope>
    <source>
        <strain evidence="2 5">C13</strain>
        <strain evidence="3 6">D1</strain>
    </source>
</reference>
<dbReference type="EMBL" id="CP026606">
    <property type="protein sequence ID" value="AVB77216.1"/>
    <property type="molecule type" value="Genomic_DNA"/>
</dbReference>
<reference evidence="1" key="2">
    <citation type="submission" date="2018-02" db="EMBL/GenBank/DDBJ databases">
        <title>Complete genome sequence of the Methanococcus maripaludis type strain JJ (DSM 2067), a model for selenoprotein synthesis in Archaea.</title>
        <authorList>
            <person name="Poehlein A."/>
            <person name="Heym D."/>
            <person name="Quitzke V."/>
            <person name="Fersch J."/>
            <person name="Daniel R."/>
            <person name="Rother M."/>
        </authorList>
    </citation>
    <scope>NUCLEOTIDE SEQUENCE [LARGE SCALE GENOMIC DNA]</scope>
    <source>
        <strain evidence="1">DSM 2067</strain>
    </source>
</reference>
<organism evidence="1 4">
    <name type="scientific">Methanococcus maripaludis</name>
    <name type="common">Methanococcus deltae</name>
    <dbReference type="NCBI Taxonomy" id="39152"/>
    <lineage>
        <taxon>Archaea</taxon>
        <taxon>Methanobacteriati</taxon>
        <taxon>Methanobacteriota</taxon>
        <taxon>Methanomada group</taxon>
        <taxon>Methanococci</taxon>
        <taxon>Methanococcales</taxon>
        <taxon>Methanococcaceae</taxon>
        <taxon>Methanococcus</taxon>
    </lineage>
</organism>
<evidence type="ECO:0000313" key="3">
    <source>
        <dbReference type="EMBL" id="MBB6496268.1"/>
    </source>
</evidence>
<evidence type="ECO:0000313" key="2">
    <source>
        <dbReference type="EMBL" id="MBA2863726.1"/>
    </source>
</evidence>
<protein>
    <submittedName>
        <fullName evidence="1">Uncharacterized protein</fullName>
    </submittedName>
</protein>
<reference evidence="4" key="1">
    <citation type="journal article" date="2018" name="Genome Announc.">
        <title>Complete Genome Sequence of the Methanococcus maripaludis Type Strain JJ (DSM 2067), a Model for Selenoprotein Synthesis in Archaea.</title>
        <authorList>
            <person name="Poehlein A."/>
            <person name="Heym D."/>
            <person name="Quitzke V."/>
            <person name="Fersch J."/>
            <person name="Daniel R."/>
            <person name="Rother M."/>
        </authorList>
    </citation>
    <scope>NUCLEOTIDE SEQUENCE [LARGE SCALE GENOMIC DNA]</scope>
    <source>
        <strain evidence="4">DSM 2067</strain>
    </source>
</reference>
<evidence type="ECO:0000313" key="4">
    <source>
        <dbReference type="Proteomes" id="UP000239462"/>
    </source>
</evidence>
<name>A0A2L1CDQ3_METMI</name>
<dbReference type="EMBL" id="JACHED010000001">
    <property type="protein sequence ID" value="MBB6496268.1"/>
    <property type="molecule type" value="Genomic_DNA"/>
</dbReference>
<evidence type="ECO:0000313" key="1">
    <source>
        <dbReference type="EMBL" id="AVB77216.1"/>
    </source>
</evidence>
<dbReference type="KEGG" id="mmad:MMJJ_18460"/>
<evidence type="ECO:0000313" key="5">
    <source>
        <dbReference type="Proteomes" id="UP000567099"/>
    </source>
</evidence>